<dbReference type="EMBL" id="CM007381">
    <property type="protein sequence ID" value="ONK81168.1"/>
    <property type="molecule type" value="Genomic_DNA"/>
</dbReference>
<keyword evidence="2" id="KW-1185">Reference proteome</keyword>
<evidence type="ECO:0000313" key="2">
    <source>
        <dbReference type="Proteomes" id="UP000243459"/>
    </source>
</evidence>
<gene>
    <name evidence="1" type="ORF">A4U43_C01F26000</name>
</gene>
<dbReference type="OMA" id="IGAFIFD"/>
<protein>
    <submittedName>
        <fullName evidence="1">Uncharacterized protein</fullName>
    </submittedName>
</protein>
<dbReference type="Gramene" id="ONK81168">
    <property type="protein sequence ID" value="ONK81168"/>
    <property type="gene ID" value="A4U43_C01F26000"/>
</dbReference>
<dbReference type="AlphaFoldDB" id="A0A5P1FSH0"/>
<name>A0A5P1FSH0_ASPOF</name>
<sequence length="241" mass="27210">MTEQSIWKYACLRDLQVPRPRHVSFSWKQLYVSAFDGTHSYSFRQQEKHIDWIRIGAFFFDSPVALLMENLGLPKTLPRIEDDAVKCIQDHGCCLLPNIKTGIWIADLQLVRCPVCNLNSCEGTMQILDARHAELFLEEGYKSGAWKYYDIGSLKIAKPCRSATGVIIDLKHLNSCGRLFDVKSWVGAPSDWQPKATLCLHAVAVNTNLQPNDGLNVKFQAMRSSGADEKVVSIRISQQLI</sequence>
<reference evidence="2" key="1">
    <citation type="journal article" date="2017" name="Nat. Commun.">
        <title>The asparagus genome sheds light on the origin and evolution of a young Y chromosome.</title>
        <authorList>
            <person name="Harkess A."/>
            <person name="Zhou J."/>
            <person name="Xu C."/>
            <person name="Bowers J.E."/>
            <person name="Van der Hulst R."/>
            <person name="Ayyampalayam S."/>
            <person name="Mercati F."/>
            <person name="Riccardi P."/>
            <person name="McKain M.R."/>
            <person name="Kakrana A."/>
            <person name="Tang H."/>
            <person name="Ray J."/>
            <person name="Groenendijk J."/>
            <person name="Arikit S."/>
            <person name="Mathioni S.M."/>
            <person name="Nakano M."/>
            <person name="Shan H."/>
            <person name="Telgmann-Rauber A."/>
            <person name="Kanno A."/>
            <person name="Yue Z."/>
            <person name="Chen H."/>
            <person name="Li W."/>
            <person name="Chen Y."/>
            <person name="Xu X."/>
            <person name="Zhang Y."/>
            <person name="Luo S."/>
            <person name="Chen H."/>
            <person name="Gao J."/>
            <person name="Mao Z."/>
            <person name="Pires J.C."/>
            <person name="Luo M."/>
            <person name="Kudrna D."/>
            <person name="Wing R.A."/>
            <person name="Meyers B.C."/>
            <person name="Yi K."/>
            <person name="Kong H."/>
            <person name="Lavrijsen P."/>
            <person name="Sunseri F."/>
            <person name="Falavigna A."/>
            <person name="Ye Y."/>
            <person name="Leebens-Mack J.H."/>
            <person name="Chen G."/>
        </authorList>
    </citation>
    <scope>NUCLEOTIDE SEQUENCE [LARGE SCALE GENOMIC DNA]</scope>
    <source>
        <strain evidence="2">cv. DH0086</strain>
    </source>
</reference>
<dbReference type="GO" id="GO:0005634">
    <property type="term" value="C:nucleus"/>
    <property type="evidence" value="ECO:0007669"/>
    <property type="project" value="TreeGrafter"/>
</dbReference>
<proteinExistence type="predicted"/>
<dbReference type="PANTHER" id="PTHR47149">
    <property type="entry name" value="F-BOX PROTEIN RMF"/>
    <property type="match status" value="1"/>
</dbReference>
<dbReference type="PANTHER" id="PTHR47149:SF1">
    <property type="entry name" value="F-BOX PROTEIN RMF"/>
    <property type="match status" value="1"/>
</dbReference>
<dbReference type="Proteomes" id="UP000243459">
    <property type="component" value="Chromosome 1"/>
</dbReference>
<accession>A0A5P1FSH0</accession>
<dbReference type="GO" id="GO:0061458">
    <property type="term" value="P:reproductive system development"/>
    <property type="evidence" value="ECO:0007669"/>
    <property type="project" value="TreeGrafter"/>
</dbReference>
<evidence type="ECO:0000313" key="1">
    <source>
        <dbReference type="EMBL" id="ONK81168.1"/>
    </source>
</evidence>
<organism evidence="1 2">
    <name type="scientific">Asparagus officinalis</name>
    <name type="common">Garden asparagus</name>
    <dbReference type="NCBI Taxonomy" id="4686"/>
    <lineage>
        <taxon>Eukaryota</taxon>
        <taxon>Viridiplantae</taxon>
        <taxon>Streptophyta</taxon>
        <taxon>Embryophyta</taxon>
        <taxon>Tracheophyta</taxon>
        <taxon>Spermatophyta</taxon>
        <taxon>Magnoliopsida</taxon>
        <taxon>Liliopsida</taxon>
        <taxon>Asparagales</taxon>
        <taxon>Asparagaceae</taxon>
        <taxon>Asparagoideae</taxon>
        <taxon>Asparagus</taxon>
    </lineage>
</organism>